<keyword evidence="2" id="KW-1185">Reference proteome</keyword>
<dbReference type="RefSeq" id="WP_119437684.1">
    <property type="nucleotide sequence ID" value="NZ_QWGR01000004.1"/>
</dbReference>
<gene>
    <name evidence="1" type="ORF">D1614_09545</name>
</gene>
<proteinExistence type="predicted"/>
<dbReference type="EMBL" id="QWGR01000004">
    <property type="protein sequence ID" value="RIJ48762.1"/>
    <property type="molecule type" value="Genomic_DNA"/>
</dbReference>
<dbReference type="AlphaFoldDB" id="A0A399T1T1"/>
<protein>
    <submittedName>
        <fullName evidence="1">Uncharacterized protein</fullName>
    </submittedName>
</protein>
<evidence type="ECO:0000313" key="1">
    <source>
        <dbReference type="EMBL" id="RIJ48762.1"/>
    </source>
</evidence>
<name>A0A399T1T1_9BACT</name>
<dbReference type="Proteomes" id="UP000265926">
    <property type="component" value="Unassembled WGS sequence"/>
</dbReference>
<comment type="caution">
    <text evidence="1">The sequence shown here is derived from an EMBL/GenBank/DDBJ whole genome shotgun (WGS) entry which is preliminary data.</text>
</comment>
<accession>A0A399T1T1</accession>
<sequence length="122" mass="14379">MSYYDEYQENPSSYQIYIYSIRSTTKRLGYRFGYKTMYSILRKLNILDEFNLPLEIYVQQSLLTEERVKLPNGMSHPMTYVVGKEGLDFIKSKVDEYLLPPDIEGKIAMVDPEFILIDDLNI</sequence>
<organism evidence="1 2">
    <name type="scientific">Maribellus luteus</name>
    <dbReference type="NCBI Taxonomy" id="2305463"/>
    <lineage>
        <taxon>Bacteria</taxon>
        <taxon>Pseudomonadati</taxon>
        <taxon>Bacteroidota</taxon>
        <taxon>Bacteroidia</taxon>
        <taxon>Marinilabiliales</taxon>
        <taxon>Prolixibacteraceae</taxon>
        <taxon>Maribellus</taxon>
    </lineage>
</organism>
<reference evidence="1 2" key="1">
    <citation type="submission" date="2018-08" db="EMBL/GenBank/DDBJ databases">
        <title>Pallidiluteibacterium maritimus gen. nov., sp. nov., isolated from coastal sediment.</title>
        <authorList>
            <person name="Zhou L.Y."/>
        </authorList>
    </citation>
    <scope>NUCLEOTIDE SEQUENCE [LARGE SCALE GENOMIC DNA]</scope>
    <source>
        <strain evidence="1 2">XSD2</strain>
    </source>
</reference>
<evidence type="ECO:0000313" key="2">
    <source>
        <dbReference type="Proteomes" id="UP000265926"/>
    </source>
</evidence>